<evidence type="ECO:0000313" key="2">
    <source>
        <dbReference type="EMBL" id="KAL1520358.1"/>
    </source>
</evidence>
<accession>A0AB34JHB7</accession>
<evidence type="ECO:0000256" key="1">
    <source>
        <dbReference type="SAM" id="MobiDB-lite"/>
    </source>
</evidence>
<reference evidence="2 3" key="1">
    <citation type="journal article" date="2024" name="Science">
        <title>Giant polyketide synthase enzymes in the biosynthesis of giant marine polyether toxins.</title>
        <authorList>
            <person name="Fallon T.R."/>
            <person name="Shende V.V."/>
            <person name="Wierzbicki I.H."/>
            <person name="Pendleton A.L."/>
            <person name="Watervoot N.F."/>
            <person name="Auber R.P."/>
            <person name="Gonzalez D.J."/>
            <person name="Wisecaver J.H."/>
            <person name="Moore B.S."/>
        </authorList>
    </citation>
    <scope>NUCLEOTIDE SEQUENCE [LARGE SCALE GENOMIC DNA]</scope>
    <source>
        <strain evidence="2 3">12B1</strain>
    </source>
</reference>
<feature type="region of interest" description="Disordered" evidence="1">
    <location>
        <begin position="209"/>
        <end position="264"/>
    </location>
</feature>
<comment type="caution">
    <text evidence="2">The sequence shown here is derived from an EMBL/GenBank/DDBJ whole genome shotgun (WGS) entry which is preliminary data.</text>
</comment>
<gene>
    <name evidence="2" type="ORF">AB1Y20_021948</name>
</gene>
<name>A0AB34JHB7_PRYPA</name>
<dbReference type="Proteomes" id="UP001515480">
    <property type="component" value="Unassembled WGS sequence"/>
</dbReference>
<dbReference type="AlphaFoldDB" id="A0AB34JHB7"/>
<feature type="compositionally biased region" description="Basic and acidic residues" evidence="1">
    <location>
        <begin position="249"/>
        <end position="259"/>
    </location>
</feature>
<proteinExistence type="predicted"/>
<feature type="compositionally biased region" description="Low complexity" evidence="1">
    <location>
        <begin position="104"/>
        <end position="129"/>
    </location>
</feature>
<protein>
    <submittedName>
        <fullName evidence="2">Uncharacterized protein</fullName>
    </submittedName>
</protein>
<feature type="region of interest" description="Disordered" evidence="1">
    <location>
        <begin position="79"/>
        <end position="129"/>
    </location>
</feature>
<sequence>MEVSAHAQLTALLEERLGGMMLIRLELSELVERLKHEEHALATSLKSILALREREREAFARQLEAAQVYARQLEAQLRSQGHDVAAPPAPPHAAEAQRHPTPADPAGRGAPPAARPAGSPQAAHAALPPAAHAALPPAAYAALPPAAHASLPPAAYAASPPAAASLAAPQAIAELPAELSLAPPAGRPSIHAAQQLQLRLAKERSHIVPRPAARSAAGPPPKDGASARAHSQSHGSADPFDLYSHSSPHRLEGRERRLDSLPSPAVVTAEGAAFHFNHT</sequence>
<dbReference type="EMBL" id="JBGBPQ010000008">
    <property type="protein sequence ID" value="KAL1520358.1"/>
    <property type="molecule type" value="Genomic_DNA"/>
</dbReference>
<keyword evidence="3" id="KW-1185">Reference proteome</keyword>
<evidence type="ECO:0000313" key="3">
    <source>
        <dbReference type="Proteomes" id="UP001515480"/>
    </source>
</evidence>
<organism evidence="2 3">
    <name type="scientific">Prymnesium parvum</name>
    <name type="common">Toxic golden alga</name>
    <dbReference type="NCBI Taxonomy" id="97485"/>
    <lineage>
        <taxon>Eukaryota</taxon>
        <taxon>Haptista</taxon>
        <taxon>Haptophyta</taxon>
        <taxon>Prymnesiophyceae</taxon>
        <taxon>Prymnesiales</taxon>
        <taxon>Prymnesiaceae</taxon>
        <taxon>Prymnesium</taxon>
    </lineage>
</organism>